<evidence type="ECO:0000313" key="3">
    <source>
        <dbReference type="Proteomes" id="UP000018291"/>
    </source>
</evidence>
<reference evidence="2 3" key="1">
    <citation type="journal article" date="2013" name="ISME J.">
        <title>Metabolic model for the filamentous 'Candidatus Microthrix parvicella' based on genomic and metagenomic analyses.</title>
        <authorList>
            <person name="Jon McIlroy S."/>
            <person name="Kristiansen R."/>
            <person name="Albertsen M."/>
            <person name="Michael Karst S."/>
            <person name="Rossetti S."/>
            <person name="Lund Nielsen J."/>
            <person name="Tandoi V."/>
            <person name="James Seviour R."/>
            <person name="Nielsen P.H."/>
        </authorList>
    </citation>
    <scope>NUCLEOTIDE SEQUENCE [LARGE SCALE GENOMIC DNA]</scope>
    <source>
        <strain evidence="2 3">RN1</strain>
    </source>
</reference>
<keyword evidence="3" id="KW-1185">Reference proteome</keyword>
<organism evidence="2 3">
    <name type="scientific">Candidatus Neomicrothrix parvicella RN1</name>
    <dbReference type="NCBI Taxonomy" id="1229780"/>
    <lineage>
        <taxon>Bacteria</taxon>
        <taxon>Bacillati</taxon>
        <taxon>Actinomycetota</taxon>
        <taxon>Acidimicrobiia</taxon>
        <taxon>Acidimicrobiales</taxon>
        <taxon>Microthrixaceae</taxon>
        <taxon>Candidatus Neomicrothrix</taxon>
    </lineage>
</organism>
<accession>R4YXX6</accession>
<evidence type="ECO:0000313" key="2">
    <source>
        <dbReference type="EMBL" id="CCM63334.1"/>
    </source>
</evidence>
<dbReference type="Proteomes" id="UP000018291">
    <property type="component" value="Unassembled WGS sequence"/>
</dbReference>
<dbReference type="HOGENOM" id="CLU_2988091_0_0_11"/>
<proteinExistence type="predicted"/>
<gene>
    <name evidence="2" type="ORF">BN381_210024</name>
</gene>
<comment type="caution">
    <text evidence="2">The sequence shown here is derived from an EMBL/GenBank/DDBJ whole genome shotgun (WGS) entry which is preliminary data.</text>
</comment>
<feature type="region of interest" description="Disordered" evidence="1">
    <location>
        <begin position="1"/>
        <end position="20"/>
    </location>
</feature>
<dbReference type="EMBL" id="CANL01000014">
    <property type="protein sequence ID" value="CCM63334.1"/>
    <property type="molecule type" value="Genomic_DNA"/>
</dbReference>
<feature type="compositionally biased region" description="Polar residues" evidence="1">
    <location>
        <begin position="7"/>
        <end position="20"/>
    </location>
</feature>
<sequence length="57" mass="6178">MEGSLVATLTTGTDPDNFSGSEWTCPLPLDLAIVGFRGRPGCSINRRRTDDGRPQLE</sequence>
<dbReference type="AlphaFoldDB" id="R4YXX6"/>
<protein>
    <submittedName>
        <fullName evidence="2">Uncharacterized protein</fullName>
    </submittedName>
</protein>
<name>R4YXX6_9ACTN</name>
<evidence type="ECO:0000256" key="1">
    <source>
        <dbReference type="SAM" id="MobiDB-lite"/>
    </source>
</evidence>
<dbReference type="STRING" id="1229780.BN381_210024"/>